<dbReference type="STRING" id="49390.A0A068TP30"/>
<dbReference type="GO" id="GO:0009641">
    <property type="term" value="P:shade avoidance"/>
    <property type="evidence" value="ECO:0007669"/>
    <property type="project" value="EnsemblPlants"/>
</dbReference>
<evidence type="ECO:0000313" key="8">
    <source>
        <dbReference type="Proteomes" id="UP000295252"/>
    </source>
</evidence>
<dbReference type="Pfam" id="PF00155">
    <property type="entry name" value="Aminotran_1_2"/>
    <property type="match status" value="1"/>
</dbReference>
<protein>
    <recommendedName>
        <fullName evidence="6">Aminotransferase class I/classII large domain-containing protein</fullName>
    </recommendedName>
</protein>
<dbReference type="InterPro" id="IPR015421">
    <property type="entry name" value="PyrdxlP-dep_Trfase_major"/>
</dbReference>
<dbReference type="InParanoid" id="A0A068TP30"/>
<dbReference type="EMBL" id="HG739086">
    <property type="protein sequence ID" value="CDO98085.1"/>
    <property type="molecule type" value="Genomic_DNA"/>
</dbReference>
<dbReference type="InterPro" id="IPR004838">
    <property type="entry name" value="NHTrfase_class1_PyrdxlP-BS"/>
</dbReference>
<gene>
    <name evidence="7" type="ORF">GSCOC_T00022063001</name>
</gene>
<dbReference type="GO" id="GO:1901997">
    <property type="term" value="P:negative regulation of indoleacetic acid biosynthetic process via tryptophan"/>
    <property type="evidence" value="ECO:0007669"/>
    <property type="project" value="EnsemblPlants"/>
</dbReference>
<evidence type="ECO:0000259" key="6">
    <source>
        <dbReference type="Pfam" id="PF00155"/>
    </source>
</evidence>
<dbReference type="OMA" id="RIGYMVI"/>
<dbReference type="Gramene" id="CDO98085">
    <property type="protein sequence ID" value="CDO98085"/>
    <property type="gene ID" value="GSCOC_T00022063001"/>
</dbReference>
<dbReference type="GO" id="GO:0010326">
    <property type="term" value="F:methionine-oxo-acid transaminase activity"/>
    <property type="evidence" value="ECO:0007669"/>
    <property type="project" value="EnsemblPlants"/>
</dbReference>
<evidence type="ECO:0000313" key="7">
    <source>
        <dbReference type="EMBL" id="CDO98085.1"/>
    </source>
</evidence>
<evidence type="ECO:0000256" key="5">
    <source>
        <dbReference type="ARBA" id="ARBA00022898"/>
    </source>
</evidence>
<feature type="domain" description="Aminotransferase class I/classII large" evidence="6">
    <location>
        <begin position="31"/>
        <end position="379"/>
    </location>
</feature>
<dbReference type="PhylomeDB" id="A0A068TP30"/>
<dbReference type="InterPro" id="IPR015424">
    <property type="entry name" value="PyrdxlP-dep_Trfase"/>
</dbReference>
<evidence type="ECO:0000256" key="2">
    <source>
        <dbReference type="ARBA" id="ARBA00007441"/>
    </source>
</evidence>
<dbReference type="GO" id="GO:0006555">
    <property type="term" value="P:methionine metabolic process"/>
    <property type="evidence" value="ECO:0007669"/>
    <property type="project" value="EnsemblPlants"/>
</dbReference>
<reference evidence="8" key="1">
    <citation type="journal article" date="2014" name="Science">
        <title>The coffee genome provides insight into the convergent evolution of caffeine biosynthesis.</title>
        <authorList>
            <person name="Denoeud F."/>
            <person name="Carretero-Paulet L."/>
            <person name="Dereeper A."/>
            <person name="Droc G."/>
            <person name="Guyot R."/>
            <person name="Pietrella M."/>
            <person name="Zheng C."/>
            <person name="Alberti A."/>
            <person name="Anthony F."/>
            <person name="Aprea G."/>
            <person name="Aury J.M."/>
            <person name="Bento P."/>
            <person name="Bernard M."/>
            <person name="Bocs S."/>
            <person name="Campa C."/>
            <person name="Cenci A."/>
            <person name="Combes M.C."/>
            <person name="Crouzillat D."/>
            <person name="Da Silva C."/>
            <person name="Daddiego L."/>
            <person name="De Bellis F."/>
            <person name="Dussert S."/>
            <person name="Garsmeur O."/>
            <person name="Gayraud T."/>
            <person name="Guignon V."/>
            <person name="Jahn K."/>
            <person name="Jamilloux V."/>
            <person name="Joet T."/>
            <person name="Labadie K."/>
            <person name="Lan T."/>
            <person name="Leclercq J."/>
            <person name="Lepelley M."/>
            <person name="Leroy T."/>
            <person name="Li L.T."/>
            <person name="Librado P."/>
            <person name="Lopez L."/>
            <person name="Munoz A."/>
            <person name="Noel B."/>
            <person name="Pallavicini A."/>
            <person name="Perrotta G."/>
            <person name="Poncet V."/>
            <person name="Pot D."/>
            <person name="Priyono X."/>
            <person name="Rigoreau M."/>
            <person name="Rouard M."/>
            <person name="Rozas J."/>
            <person name="Tranchant-Dubreuil C."/>
            <person name="VanBuren R."/>
            <person name="Zhang Q."/>
            <person name="Andrade A.C."/>
            <person name="Argout X."/>
            <person name="Bertrand B."/>
            <person name="de Kochko A."/>
            <person name="Graziosi G."/>
            <person name="Henry R.J."/>
            <person name="Jayarama X."/>
            <person name="Ming R."/>
            <person name="Nagai C."/>
            <person name="Rounsley S."/>
            <person name="Sankoff D."/>
            <person name="Giuliano G."/>
            <person name="Albert V.A."/>
            <person name="Wincker P."/>
            <person name="Lashermes P."/>
        </authorList>
    </citation>
    <scope>NUCLEOTIDE SEQUENCE [LARGE SCALE GENOMIC DNA]</scope>
    <source>
        <strain evidence="8">cv. DH200-94</strain>
    </source>
</reference>
<dbReference type="CDD" id="cd00609">
    <property type="entry name" value="AAT_like"/>
    <property type="match status" value="1"/>
</dbReference>
<keyword evidence="4" id="KW-0808">Transferase</keyword>
<comment type="similarity">
    <text evidence="2">Belongs to the class-I pyridoxal-phosphate-dependent aminotransferase family.</text>
</comment>
<accession>A0A068TP30</accession>
<dbReference type="FunCoup" id="A0A068TP30">
    <property type="interactions" value="636"/>
</dbReference>
<sequence length="394" mass="43692">MGSHGMLARRALLTENPVMVEIQELIRGVKDSISLAQGVVYWQPPKQALQKVQEIVGEPSVSRYGADEGLPELRKAILEKMRQENKLHKSSVMVTAGANQAFVNVVLTLCDAEDSVIMFAPYYFNAYMSFQMTGVTNILVGPSDPKTLHPDADWLEKTLLETKPTPKLVTVVNPGNPSGTYIPEPLLKRISDICKSTGCWLVVDNTYEYFMYDGHKHVCVEDTHVVNIFSFSKAYGMMGWRVGYIAFPSEDEDLKDQLLKVQDNIPICAPIISQKLALFSLQMGPEWVTDQVKDLVKNRALVLEALSPLGEGAVRGGEGAIYLWAKLPEGYPDDFEVVRWLARKHRIVIIPGSSSGCPGYVRISYGGLAADGCRVASERLRDGLEELVKKGMVE</sequence>
<dbReference type="PROSITE" id="PS00105">
    <property type="entry name" value="AA_TRANSFER_CLASS_1"/>
    <property type="match status" value="1"/>
</dbReference>
<dbReference type="PANTHER" id="PTHR46383">
    <property type="entry name" value="ASPARTATE AMINOTRANSFERASE"/>
    <property type="match status" value="1"/>
</dbReference>
<dbReference type="AlphaFoldDB" id="A0A068TP30"/>
<dbReference type="Gene3D" id="3.40.640.10">
    <property type="entry name" value="Type I PLP-dependent aspartate aminotransferase-like (Major domain)"/>
    <property type="match status" value="1"/>
</dbReference>
<keyword evidence="3" id="KW-0032">Aminotransferase</keyword>
<dbReference type="GO" id="GO:0030170">
    <property type="term" value="F:pyridoxal phosphate binding"/>
    <property type="evidence" value="ECO:0007669"/>
    <property type="project" value="InterPro"/>
</dbReference>
<dbReference type="GO" id="GO:0010366">
    <property type="term" value="P:negative regulation of ethylene biosynthetic process"/>
    <property type="evidence" value="ECO:0007669"/>
    <property type="project" value="EnsemblPlants"/>
</dbReference>
<name>A0A068TP30_COFCA</name>
<comment type="cofactor">
    <cofactor evidence="1">
        <name>pyridoxal 5'-phosphate</name>
        <dbReference type="ChEBI" id="CHEBI:597326"/>
    </cofactor>
</comment>
<dbReference type="GO" id="GO:0005737">
    <property type="term" value="C:cytoplasm"/>
    <property type="evidence" value="ECO:0007669"/>
    <property type="project" value="EnsemblPlants"/>
</dbReference>
<evidence type="ECO:0000256" key="1">
    <source>
        <dbReference type="ARBA" id="ARBA00001933"/>
    </source>
</evidence>
<dbReference type="SUPFAM" id="SSF53383">
    <property type="entry name" value="PLP-dependent transferases"/>
    <property type="match status" value="1"/>
</dbReference>
<dbReference type="PANTHER" id="PTHR46383:SF5">
    <property type="entry name" value="AMINOTRANSFERASE CLASS I_CLASSII DOMAIN-CONTAINING PROTEIN"/>
    <property type="match status" value="1"/>
</dbReference>
<organism evidence="7 8">
    <name type="scientific">Coffea canephora</name>
    <name type="common">Robusta coffee</name>
    <dbReference type="NCBI Taxonomy" id="49390"/>
    <lineage>
        <taxon>Eukaryota</taxon>
        <taxon>Viridiplantae</taxon>
        <taxon>Streptophyta</taxon>
        <taxon>Embryophyta</taxon>
        <taxon>Tracheophyta</taxon>
        <taxon>Spermatophyta</taxon>
        <taxon>Magnoliopsida</taxon>
        <taxon>eudicotyledons</taxon>
        <taxon>Gunneridae</taxon>
        <taxon>Pentapetalae</taxon>
        <taxon>asterids</taxon>
        <taxon>lamiids</taxon>
        <taxon>Gentianales</taxon>
        <taxon>Rubiaceae</taxon>
        <taxon>Ixoroideae</taxon>
        <taxon>Gardenieae complex</taxon>
        <taxon>Bertiereae - Coffeeae clade</taxon>
        <taxon>Coffeeae</taxon>
        <taxon>Coffea</taxon>
    </lineage>
</organism>
<dbReference type="GO" id="GO:0009851">
    <property type="term" value="P:auxin biosynthetic process"/>
    <property type="evidence" value="ECO:0007669"/>
    <property type="project" value="EnsemblPlants"/>
</dbReference>
<dbReference type="Proteomes" id="UP000295252">
    <property type="component" value="Chromosome VI"/>
</dbReference>
<evidence type="ECO:0000256" key="4">
    <source>
        <dbReference type="ARBA" id="ARBA00022679"/>
    </source>
</evidence>
<dbReference type="OrthoDB" id="7042322at2759"/>
<proteinExistence type="inferred from homology"/>
<keyword evidence="8" id="KW-1185">Reference proteome</keyword>
<dbReference type="InterPro" id="IPR004839">
    <property type="entry name" value="Aminotransferase_I/II_large"/>
</dbReference>
<evidence type="ECO:0000256" key="3">
    <source>
        <dbReference type="ARBA" id="ARBA00022576"/>
    </source>
</evidence>
<dbReference type="InterPro" id="IPR050596">
    <property type="entry name" value="AspAT/PAT-like"/>
</dbReference>
<keyword evidence="5" id="KW-0663">Pyridoxal phosphate</keyword>